<protein>
    <submittedName>
        <fullName evidence="1">Uncharacterized protein</fullName>
    </submittedName>
</protein>
<accession>A0A8S5U6P9</accession>
<reference evidence="1" key="1">
    <citation type="journal article" date="2021" name="Proc. Natl. Acad. Sci. U.S.A.">
        <title>A Catalog of Tens of Thousands of Viruses from Human Metagenomes Reveals Hidden Associations with Chronic Diseases.</title>
        <authorList>
            <person name="Tisza M.J."/>
            <person name="Buck C.B."/>
        </authorList>
    </citation>
    <scope>NUCLEOTIDE SEQUENCE</scope>
    <source>
        <strain evidence="1">Ctu061</strain>
    </source>
</reference>
<evidence type="ECO:0000313" key="1">
    <source>
        <dbReference type="EMBL" id="DAF90101.1"/>
    </source>
</evidence>
<organism evidence="1">
    <name type="scientific">Siphoviridae sp. ctu061</name>
    <dbReference type="NCBI Taxonomy" id="2825710"/>
    <lineage>
        <taxon>Viruses</taxon>
        <taxon>Duplodnaviria</taxon>
        <taxon>Heunggongvirae</taxon>
        <taxon>Uroviricota</taxon>
        <taxon>Caudoviricetes</taxon>
    </lineage>
</organism>
<sequence>MHWHYPYISEKSKSTLEARRIKKALPVLERAAIGETNRRWISVGIMKKKEAYVTKGNRLIEEKRLPEATEAVVEGLNFYQNKIIKALNGHPVADTALVVVALKNTADMLEKQEPNCRGLVKWLDKTTTKPELQAKRKVEKTRKR</sequence>
<name>A0A8S5U6P9_9CAUD</name>
<dbReference type="EMBL" id="BK016021">
    <property type="protein sequence ID" value="DAF90101.1"/>
    <property type="molecule type" value="Genomic_DNA"/>
</dbReference>
<proteinExistence type="predicted"/>